<proteinExistence type="predicted"/>
<feature type="region of interest" description="Disordered" evidence="4">
    <location>
        <begin position="1"/>
        <end position="24"/>
    </location>
</feature>
<dbReference type="Gene3D" id="1.25.40.20">
    <property type="entry name" value="Ankyrin repeat-containing domain"/>
    <property type="match status" value="4"/>
</dbReference>
<dbReference type="Pfam" id="PF00023">
    <property type="entry name" value="Ank"/>
    <property type="match status" value="2"/>
</dbReference>
<dbReference type="InterPro" id="IPR002110">
    <property type="entry name" value="Ankyrin_rpt"/>
</dbReference>
<dbReference type="AlphaFoldDB" id="A0AAE0GYM2"/>
<evidence type="ECO:0000256" key="1">
    <source>
        <dbReference type="ARBA" id="ARBA00022737"/>
    </source>
</evidence>
<feature type="repeat" description="ANK" evidence="3">
    <location>
        <begin position="296"/>
        <end position="328"/>
    </location>
</feature>
<dbReference type="Pfam" id="PF12796">
    <property type="entry name" value="Ank_2"/>
    <property type="match status" value="2"/>
</dbReference>
<feature type="repeat" description="ANK" evidence="3">
    <location>
        <begin position="227"/>
        <end position="259"/>
    </location>
</feature>
<dbReference type="SUPFAM" id="SSF48403">
    <property type="entry name" value="Ankyrin repeat"/>
    <property type="match status" value="1"/>
</dbReference>
<dbReference type="EMBL" id="LGRX02001150">
    <property type="protein sequence ID" value="KAK3286747.1"/>
    <property type="molecule type" value="Genomic_DNA"/>
</dbReference>
<feature type="repeat" description="ANK" evidence="3">
    <location>
        <begin position="194"/>
        <end position="226"/>
    </location>
</feature>
<protein>
    <submittedName>
        <fullName evidence="5">Uncharacterized protein</fullName>
    </submittedName>
</protein>
<dbReference type="PANTHER" id="PTHR24198">
    <property type="entry name" value="ANKYRIN REPEAT AND PROTEIN KINASE DOMAIN-CONTAINING PROTEIN"/>
    <property type="match status" value="1"/>
</dbReference>
<comment type="caution">
    <text evidence="5">The sequence shown here is derived from an EMBL/GenBank/DDBJ whole genome shotgun (WGS) entry which is preliminary data.</text>
</comment>
<keyword evidence="2 3" id="KW-0040">ANK repeat</keyword>
<dbReference type="PROSITE" id="PS50297">
    <property type="entry name" value="ANK_REP_REGION"/>
    <property type="match status" value="6"/>
</dbReference>
<dbReference type="SMART" id="SM00248">
    <property type="entry name" value="ANK"/>
    <property type="match status" value="11"/>
</dbReference>
<evidence type="ECO:0000256" key="4">
    <source>
        <dbReference type="SAM" id="MobiDB-lite"/>
    </source>
</evidence>
<evidence type="ECO:0000256" key="3">
    <source>
        <dbReference type="PROSITE-ProRule" id="PRU00023"/>
    </source>
</evidence>
<sequence>MFGGIFGGSAPKEPEPVPPGPSYNPIQTIQAVETTGGPAGSVQNFPFQIGGASGEMCNALVAAAGDPACSEVQRRRRVLHCLDLGVPVDYEDPDGVTGMLAAAVSGHTEVIKILLEHGADTDFETARQGGTGLIVAAAAKQEASVDILCQCGATVDFETKAGRTAMLVAASKDHLEIVDALLNFGADLNYENKHGQTPLLVAVDKSLPMMLQLVLERGAIVNKENKCGDTALLAATRTTQVGIMSVLLDGGADVNLETLAGLTPIIQAVLSGRKEAGKLLVSRGAKLNLESAVHSTHYTPLMQVALAERMDAVELLVDLGADPNLELSSKTAALHETAAMGLVRVAQTLVHKGADPNLETSEGLTPLMRAAAAGQTNMCDMLISSGAKAHLESKLGRTALGEAAAAGQLACVSLLLNNGAQPRHINYFHRPPLPLHRYFYTATTAESPEANALQHAMAIGDVADPSSNQNQLLLHRAVWGFIALANQALHGHPEGLEQLAELGEPPQPSSSLPSARFPALRLAGTGALGCIGVPAVNLDQHRQIGVPAVNLDQHRQIGVPAVANGASLSVRDKAGKQPIDYAANNPELEMVLQLLNSDMPRTANTLKGLTL</sequence>
<evidence type="ECO:0000313" key="6">
    <source>
        <dbReference type="Proteomes" id="UP001190700"/>
    </source>
</evidence>
<dbReference type="PANTHER" id="PTHR24198:SF165">
    <property type="entry name" value="ANKYRIN REPEAT-CONTAINING PROTEIN-RELATED"/>
    <property type="match status" value="1"/>
</dbReference>
<feature type="repeat" description="ANK" evidence="3">
    <location>
        <begin position="161"/>
        <end position="193"/>
    </location>
</feature>
<reference evidence="5 6" key="1">
    <citation type="journal article" date="2015" name="Genome Biol. Evol.">
        <title>Comparative Genomics of a Bacterivorous Green Alga Reveals Evolutionary Causalities and Consequences of Phago-Mixotrophic Mode of Nutrition.</title>
        <authorList>
            <person name="Burns J.A."/>
            <person name="Paasch A."/>
            <person name="Narechania A."/>
            <person name="Kim E."/>
        </authorList>
    </citation>
    <scope>NUCLEOTIDE SEQUENCE [LARGE SCALE GENOMIC DNA]</scope>
    <source>
        <strain evidence="5 6">PLY_AMNH</strain>
    </source>
</reference>
<name>A0AAE0GYM2_9CHLO</name>
<organism evidence="5 6">
    <name type="scientific">Cymbomonas tetramitiformis</name>
    <dbReference type="NCBI Taxonomy" id="36881"/>
    <lineage>
        <taxon>Eukaryota</taxon>
        <taxon>Viridiplantae</taxon>
        <taxon>Chlorophyta</taxon>
        <taxon>Pyramimonadophyceae</taxon>
        <taxon>Pyramimonadales</taxon>
        <taxon>Pyramimonadaceae</taxon>
        <taxon>Cymbomonas</taxon>
    </lineage>
</organism>
<keyword evidence="6" id="KW-1185">Reference proteome</keyword>
<gene>
    <name evidence="5" type="ORF">CYMTET_5712</name>
</gene>
<feature type="repeat" description="ANK" evidence="3">
    <location>
        <begin position="362"/>
        <end position="394"/>
    </location>
</feature>
<accession>A0AAE0GYM2</accession>
<feature type="repeat" description="ANK" evidence="3">
    <location>
        <begin position="395"/>
        <end position="427"/>
    </location>
</feature>
<feature type="repeat" description="ANK" evidence="3">
    <location>
        <begin position="260"/>
        <end position="292"/>
    </location>
</feature>
<dbReference type="InterPro" id="IPR036770">
    <property type="entry name" value="Ankyrin_rpt-contain_sf"/>
</dbReference>
<evidence type="ECO:0000313" key="5">
    <source>
        <dbReference type="EMBL" id="KAK3286747.1"/>
    </source>
</evidence>
<feature type="repeat" description="ANK" evidence="3">
    <location>
        <begin position="329"/>
        <end position="361"/>
    </location>
</feature>
<dbReference type="PROSITE" id="PS50088">
    <property type="entry name" value="ANK_REPEAT"/>
    <property type="match status" value="9"/>
</dbReference>
<feature type="repeat" description="ANK" evidence="3">
    <location>
        <begin position="94"/>
        <end position="126"/>
    </location>
</feature>
<dbReference type="Proteomes" id="UP001190700">
    <property type="component" value="Unassembled WGS sequence"/>
</dbReference>
<dbReference type="PRINTS" id="PR01415">
    <property type="entry name" value="ANKYRIN"/>
</dbReference>
<evidence type="ECO:0000256" key="2">
    <source>
        <dbReference type="ARBA" id="ARBA00023043"/>
    </source>
</evidence>
<keyword evidence="1" id="KW-0677">Repeat</keyword>